<dbReference type="EMBL" id="JAIZAY010000011">
    <property type="protein sequence ID" value="KAJ8033365.1"/>
    <property type="molecule type" value="Genomic_DNA"/>
</dbReference>
<accession>A0A9Q1BVF0</accession>
<sequence>MVFGLGFEIPRCNSAEQLSADILPEYIIVPAKCNNTELVLYTIIFQGIMELPFNIVRMMAYLRKDEMDQILYLLSFVVSHPDHRSLSKEDYLIQPVWDLHRRPGCLLREMGFQEVYHSDGRRSVLFPSNEIKRQRIQLVTDILRTFQYGDTTRVILV</sequence>
<reference evidence="1" key="1">
    <citation type="submission" date="2021-10" db="EMBL/GenBank/DDBJ databases">
        <title>Tropical sea cucumber genome reveals ecological adaptation and Cuvierian tubules defense mechanism.</title>
        <authorList>
            <person name="Chen T."/>
        </authorList>
    </citation>
    <scope>NUCLEOTIDE SEQUENCE</scope>
    <source>
        <strain evidence="1">Nanhai2018</strain>
        <tissue evidence="1">Muscle</tissue>
    </source>
</reference>
<dbReference type="Proteomes" id="UP001152320">
    <property type="component" value="Chromosome 11"/>
</dbReference>
<dbReference type="OrthoDB" id="10310499at2759"/>
<gene>
    <name evidence="1" type="ORF">HOLleu_23580</name>
</gene>
<evidence type="ECO:0000313" key="2">
    <source>
        <dbReference type="Proteomes" id="UP001152320"/>
    </source>
</evidence>
<protein>
    <submittedName>
        <fullName evidence="1">Uncharacterized protein</fullName>
    </submittedName>
</protein>
<proteinExistence type="predicted"/>
<organism evidence="1 2">
    <name type="scientific">Holothuria leucospilota</name>
    <name type="common">Black long sea cucumber</name>
    <name type="synonym">Mertensiothuria leucospilota</name>
    <dbReference type="NCBI Taxonomy" id="206669"/>
    <lineage>
        <taxon>Eukaryota</taxon>
        <taxon>Metazoa</taxon>
        <taxon>Echinodermata</taxon>
        <taxon>Eleutherozoa</taxon>
        <taxon>Echinozoa</taxon>
        <taxon>Holothuroidea</taxon>
        <taxon>Aspidochirotacea</taxon>
        <taxon>Aspidochirotida</taxon>
        <taxon>Holothuriidae</taxon>
        <taxon>Holothuria</taxon>
    </lineage>
</organism>
<dbReference type="AlphaFoldDB" id="A0A9Q1BVF0"/>
<comment type="caution">
    <text evidence="1">The sequence shown here is derived from an EMBL/GenBank/DDBJ whole genome shotgun (WGS) entry which is preliminary data.</text>
</comment>
<keyword evidence="2" id="KW-1185">Reference proteome</keyword>
<name>A0A9Q1BVF0_HOLLE</name>
<evidence type="ECO:0000313" key="1">
    <source>
        <dbReference type="EMBL" id="KAJ8033365.1"/>
    </source>
</evidence>